<evidence type="ECO:0000259" key="6">
    <source>
        <dbReference type="PROSITE" id="PS50157"/>
    </source>
</evidence>
<keyword evidence="4" id="KW-0862">Zinc</keyword>
<dbReference type="GO" id="GO:0000978">
    <property type="term" value="F:RNA polymerase II cis-regulatory region sequence-specific DNA binding"/>
    <property type="evidence" value="ECO:0007669"/>
    <property type="project" value="TreeGrafter"/>
</dbReference>
<dbReference type="FunFam" id="3.30.160.60:FF:000125">
    <property type="entry name" value="Putative zinc finger protein 143"/>
    <property type="match status" value="2"/>
</dbReference>
<sequence>MAFTHVDGTMAGMNCFSDDDQIQNRFLGIHSSPNKPNTKNCDNKCISKINNKGRFLCEYPGCMKRFKDNHHLKVHQRKHTGEKPFNCEYPGCKRKFSQKNNLKQHQRIHNGEKPYECEACHKNFRQLTHLQEHNKKNHKWWFLEDKCQKFAY</sequence>
<keyword evidence="3 5" id="KW-0863">Zinc-finger</keyword>
<dbReference type="EMBL" id="QKYT01000039">
    <property type="protein sequence ID" value="RIA96765.1"/>
    <property type="molecule type" value="Genomic_DNA"/>
</dbReference>
<dbReference type="InterPro" id="IPR013087">
    <property type="entry name" value="Znf_C2H2_type"/>
</dbReference>
<feature type="domain" description="C2H2-type" evidence="6">
    <location>
        <begin position="55"/>
        <end position="84"/>
    </location>
</feature>
<organism evidence="7 8">
    <name type="scientific">Glomus cerebriforme</name>
    <dbReference type="NCBI Taxonomy" id="658196"/>
    <lineage>
        <taxon>Eukaryota</taxon>
        <taxon>Fungi</taxon>
        <taxon>Fungi incertae sedis</taxon>
        <taxon>Mucoromycota</taxon>
        <taxon>Glomeromycotina</taxon>
        <taxon>Glomeromycetes</taxon>
        <taxon>Glomerales</taxon>
        <taxon>Glomeraceae</taxon>
        <taxon>Glomus</taxon>
    </lineage>
</organism>
<dbReference type="InterPro" id="IPR036236">
    <property type="entry name" value="Znf_C2H2_sf"/>
</dbReference>
<feature type="domain" description="C2H2-type" evidence="6">
    <location>
        <begin position="115"/>
        <end position="138"/>
    </location>
</feature>
<protein>
    <recommendedName>
        <fullName evidence="6">C2H2-type domain-containing protein</fullName>
    </recommendedName>
</protein>
<dbReference type="SMART" id="SM00355">
    <property type="entry name" value="ZnF_C2H2"/>
    <property type="match status" value="3"/>
</dbReference>
<keyword evidence="1" id="KW-0479">Metal-binding</keyword>
<keyword evidence="2" id="KW-0677">Repeat</keyword>
<dbReference type="Pfam" id="PF00096">
    <property type="entry name" value="zf-C2H2"/>
    <property type="match status" value="2"/>
</dbReference>
<dbReference type="SUPFAM" id="SSF57667">
    <property type="entry name" value="beta-beta-alpha zinc fingers"/>
    <property type="match status" value="2"/>
</dbReference>
<evidence type="ECO:0000256" key="4">
    <source>
        <dbReference type="ARBA" id="ARBA00022833"/>
    </source>
</evidence>
<evidence type="ECO:0000256" key="1">
    <source>
        <dbReference type="ARBA" id="ARBA00022723"/>
    </source>
</evidence>
<dbReference type="STRING" id="658196.A0A397TJU7"/>
<evidence type="ECO:0000256" key="3">
    <source>
        <dbReference type="ARBA" id="ARBA00022771"/>
    </source>
</evidence>
<keyword evidence="8" id="KW-1185">Reference proteome</keyword>
<gene>
    <name evidence="7" type="ORF">C1645_353104</name>
</gene>
<dbReference type="OrthoDB" id="8117402at2759"/>
<accession>A0A397TJU7</accession>
<dbReference type="Proteomes" id="UP000265703">
    <property type="component" value="Unassembled WGS sequence"/>
</dbReference>
<dbReference type="PROSITE" id="PS50157">
    <property type="entry name" value="ZINC_FINGER_C2H2_2"/>
    <property type="match status" value="3"/>
</dbReference>
<reference evidence="7 8" key="1">
    <citation type="submission" date="2018-06" db="EMBL/GenBank/DDBJ databases">
        <title>Comparative genomics reveals the genomic features of Rhizophagus irregularis, R. cerebriforme, R. diaphanum and Gigaspora rosea, and their symbiotic lifestyle signature.</title>
        <authorList>
            <person name="Morin E."/>
            <person name="San Clemente H."/>
            <person name="Chen E.C.H."/>
            <person name="De La Providencia I."/>
            <person name="Hainaut M."/>
            <person name="Kuo A."/>
            <person name="Kohler A."/>
            <person name="Murat C."/>
            <person name="Tang N."/>
            <person name="Roy S."/>
            <person name="Loubradou J."/>
            <person name="Henrissat B."/>
            <person name="Grigoriev I.V."/>
            <person name="Corradi N."/>
            <person name="Roux C."/>
            <person name="Martin F.M."/>
        </authorList>
    </citation>
    <scope>NUCLEOTIDE SEQUENCE [LARGE SCALE GENOMIC DNA]</scope>
    <source>
        <strain evidence="7 8">DAOM 227022</strain>
    </source>
</reference>
<evidence type="ECO:0000313" key="8">
    <source>
        <dbReference type="Proteomes" id="UP000265703"/>
    </source>
</evidence>
<dbReference type="FunFam" id="3.30.160.60:FF:000624">
    <property type="entry name" value="zinc finger protein 697"/>
    <property type="match status" value="1"/>
</dbReference>
<feature type="domain" description="C2H2-type" evidence="6">
    <location>
        <begin position="85"/>
        <end position="114"/>
    </location>
</feature>
<evidence type="ECO:0000256" key="5">
    <source>
        <dbReference type="PROSITE-ProRule" id="PRU00042"/>
    </source>
</evidence>
<evidence type="ECO:0000256" key="2">
    <source>
        <dbReference type="ARBA" id="ARBA00022737"/>
    </source>
</evidence>
<dbReference type="GO" id="GO:0008270">
    <property type="term" value="F:zinc ion binding"/>
    <property type="evidence" value="ECO:0007669"/>
    <property type="project" value="UniProtKB-KW"/>
</dbReference>
<dbReference type="AlphaFoldDB" id="A0A397TJU7"/>
<dbReference type="PANTHER" id="PTHR23235:SF120">
    <property type="entry name" value="KRUPPEL-LIKE FACTOR 15"/>
    <property type="match status" value="1"/>
</dbReference>
<name>A0A397TJU7_9GLOM</name>
<proteinExistence type="predicted"/>
<dbReference type="GO" id="GO:0000981">
    <property type="term" value="F:DNA-binding transcription factor activity, RNA polymerase II-specific"/>
    <property type="evidence" value="ECO:0007669"/>
    <property type="project" value="TreeGrafter"/>
</dbReference>
<dbReference type="Gene3D" id="3.30.160.60">
    <property type="entry name" value="Classic Zinc Finger"/>
    <property type="match status" value="3"/>
</dbReference>
<dbReference type="PROSITE" id="PS00028">
    <property type="entry name" value="ZINC_FINGER_C2H2_1"/>
    <property type="match status" value="3"/>
</dbReference>
<comment type="caution">
    <text evidence="7">The sequence shown here is derived from an EMBL/GenBank/DDBJ whole genome shotgun (WGS) entry which is preliminary data.</text>
</comment>
<dbReference type="PANTHER" id="PTHR23235">
    <property type="entry name" value="KRUEPPEL-LIKE TRANSCRIPTION FACTOR"/>
    <property type="match status" value="1"/>
</dbReference>
<evidence type="ECO:0000313" key="7">
    <source>
        <dbReference type="EMBL" id="RIA96765.1"/>
    </source>
</evidence>